<dbReference type="RefSeq" id="WP_182686547.1">
    <property type="nucleotide sequence ID" value="NZ_JACHTF010000007.1"/>
</dbReference>
<keyword evidence="3" id="KW-0813">Transport</keyword>
<evidence type="ECO:0000256" key="9">
    <source>
        <dbReference type="ARBA" id="ARBA00023136"/>
    </source>
</evidence>
<keyword evidence="10" id="KW-0732">Signal</keyword>
<dbReference type="EMBL" id="JACHTF010000007">
    <property type="protein sequence ID" value="MBB1060515.1"/>
    <property type="molecule type" value="Genomic_DNA"/>
</dbReference>
<accession>A0A7W3TLG1</accession>
<sequence>MHLSTPPRPALVVAALLAVAGCQPADTGAPVVRSTEVMAVHTPPPDYPLDLSCNDVGGKVTMKVVVGPEGTPTEIVVLAGSGAEALDAAARDAVQAWEFKPATRNGAPVSQTIQVPMNFTPTPDSELCLARDQRAPNEL</sequence>
<comment type="subcellular location">
    <subcellularLocation>
        <location evidence="1">Cell inner membrane</location>
        <topology evidence="1">Single-pass membrane protein</topology>
        <orientation evidence="1">Periplasmic side</orientation>
    </subcellularLocation>
</comment>
<dbReference type="GO" id="GO:0031992">
    <property type="term" value="F:energy transducer activity"/>
    <property type="evidence" value="ECO:0007669"/>
    <property type="project" value="TreeGrafter"/>
</dbReference>
<evidence type="ECO:0000256" key="6">
    <source>
        <dbReference type="ARBA" id="ARBA00022692"/>
    </source>
</evidence>
<protein>
    <submittedName>
        <fullName evidence="12">Energy transducer TonB</fullName>
    </submittedName>
</protein>
<evidence type="ECO:0000256" key="1">
    <source>
        <dbReference type="ARBA" id="ARBA00004383"/>
    </source>
</evidence>
<dbReference type="InterPro" id="IPR037682">
    <property type="entry name" value="TonB_C"/>
</dbReference>
<dbReference type="SUPFAM" id="SSF74653">
    <property type="entry name" value="TolA/TonB C-terminal domain"/>
    <property type="match status" value="1"/>
</dbReference>
<reference evidence="12 13" key="1">
    <citation type="submission" date="2020-08" db="EMBL/GenBank/DDBJ databases">
        <authorList>
            <person name="Xu S."/>
            <person name="Li A."/>
        </authorList>
    </citation>
    <scope>NUCLEOTIDE SEQUENCE [LARGE SCALE GENOMIC DNA]</scope>
    <source>
        <strain evidence="12 13">119BY6-57</strain>
    </source>
</reference>
<dbReference type="AlphaFoldDB" id="A0A7W3TLG1"/>
<keyword evidence="7" id="KW-0653">Protein transport</keyword>
<dbReference type="InterPro" id="IPR006260">
    <property type="entry name" value="TonB/TolA_C"/>
</dbReference>
<feature type="signal peptide" evidence="10">
    <location>
        <begin position="1"/>
        <end position="25"/>
    </location>
</feature>
<dbReference type="GO" id="GO:0098797">
    <property type="term" value="C:plasma membrane protein complex"/>
    <property type="evidence" value="ECO:0007669"/>
    <property type="project" value="TreeGrafter"/>
</dbReference>
<comment type="similarity">
    <text evidence="2">Belongs to the TonB family.</text>
</comment>
<dbReference type="Proteomes" id="UP000523196">
    <property type="component" value="Unassembled WGS sequence"/>
</dbReference>
<evidence type="ECO:0000256" key="5">
    <source>
        <dbReference type="ARBA" id="ARBA00022519"/>
    </source>
</evidence>
<keyword evidence="13" id="KW-1185">Reference proteome</keyword>
<dbReference type="NCBIfam" id="TIGR01352">
    <property type="entry name" value="tonB_Cterm"/>
    <property type="match status" value="1"/>
</dbReference>
<dbReference type="PROSITE" id="PS52015">
    <property type="entry name" value="TONB_CTD"/>
    <property type="match status" value="1"/>
</dbReference>
<proteinExistence type="inferred from homology"/>
<evidence type="ECO:0000313" key="12">
    <source>
        <dbReference type="EMBL" id="MBB1060515.1"/>
    </source>
</evidence>
<evidence type="ECO:0000256" key="3">
    <source>
        <dbReference type="ARBA" id="ARBA00022448"/>
    </source>
</evidence>
<dbReference type="GO" id="GO:0015031">
    <property type="term" value="P:protein transport"/>
    <property type="evidence" value="ECO:0007669"/>
    <property type="project" value="UniProtKB-KW"/>
</dbReference>
<evidence type="ECO:0000256" key="8">
    <source>
        <dbReference type="ARBA" id="ARBA00022989"/>
    </source>
</evidence>
<dbReference type="Pfam" id="PF03544">
    <property type="entry name" value="TonB_C"/>
    <property type="match status" value="1"/>
</dbReference>
<dbReference type="InterPro" id="IPR051045">
    <property type="entry name" value="TonB-dependent_transducer"/>
</dbReference>
<gene>
    <name evidence="12" type="ORF">H4F98_07990</name>
</gene>
<keyword evidence="5" id="KW-0997">Cell inner membrane</keyword>
<keyword evidence="8" id="KW-1133">Transmembrane helix</keyword>
<evidence type="ECO:0000256" key="4">
    <source>
        <dbReference type="ARBA" id="ARBA00022475"/>
    </source>
</evidence>
<keyword evidence="9" id="KW-0472">Membrane</keyword>
<feature type="chain" id="PRO_5031483936" evidence="10">
    <location>
        <begin position="26"/>
        <end position="139"/>
    </location>
</feature>
<evidence type="ECO:0000256" key="2">
    <source>
        <dbReference type="ARBA" id="ARBA00006555"/>
    </source>
</evidence>
<evidence type="ECO:0000256" key="10">
    <source>
        <dbReference type="SAM" id="SignalP"/>
    </source>
</evidence>
<feature type="domain" description="TonB C-terminal" evidence="11">
    <location>
        <begin position="32"/>
        <end position="128"/>
    </location>
</feature>
<dbReference type="GO" id="GO:0055085">
    <property type="term" value="P:transmembrane transport"/>
    <property type="evidence" value="ECO:0007669"/>
    <property type="project" value="InterPro"/>
</dbReference>
<dbReference type="PANTHER" id="PTHR33446:SF2">
    <property type="entry name" value="PROTEIN TONB"/>
    <property type="match status" value="1"/>
</dbReference>
<evidence type="ECO:0000256" key="7">
    <source>
        <dbReference type="ARBA" id="ARBA00022927"/>
    </source>
</evidence>
<dbReference type="Gene3D" id="3.30.1150.10">
    <property type="match status" value="1"/>
</dbReference>
<keyword evidence="6" id="KW-0812">Transmembrane</keyword>
<comment type="caution">
    <text evidence="12">The sequence shown here is derived from an EMBL/GenBank/DDBJ whole genome shotgun (WGS) entry which is preliminary data.</text>
</comment>
<dbReference type="PANTHER" id="PTHR33446">
    <property type="entry name" value="PROTEIN TONB-RELATED"/>
    <property type="match status" value="1"/>
</dbReference>
<organism evidence="12 13">
    <name type="scientific">Marilutibacter spongiae</name>
    <dbReference type="NCBI Taxonomy" id="2025720"/>
    <lineage>
        <taxon>Bacteria</taxon>
        <taxon>Pseudomonadati</taxon>
        <taxon>Pseudomonadota</taxon>
        <taxon>Gammaproteobacteria</taxon>
        <taxon>Lysobacterales</taxon>
        <taxon>Lysobacteraceae</taxon>
        <taxon>Marilutibacter</taxon>
    </lineage>
</organism>
<keyword evidence="4" id="KW-1003">Cell membrane</keyword>
<evidence type="ECO:0000259" key="11">
    <source>
        <dbReference type="PROSITE" id="PS52015"/>
    </source>
</evidence>
<evidence type="ECO:0000313" key="13">
    <source>
        <dbReference type="Proteomes" id="UP000523196"/>
    </source>
</evidence>
<name>A0A7W3TLG1_9GAMM</name>